<evidence type="ECO:0000313" key="2">
    <source>
        <dbReference type="Proteomes" id="UP001185984"/>
    </source>
</evidence>
<reference evidence="2" key="1">
    <citation type="journal article" date="2022" name="J Environ Chem Eng">
        <title>Biodegradation of petroleum oil using a constructed nonpathogenic and heavy metal-tolerant bacterial consortium isolated from marine sponges.</title>
        <authorList>
            <person name="Dechsakulwatana C."/>
            <person name="Rungsihiranrut A."/>
            <person name="Muangchinda C."/>
            <person name="Ningthoujam R."/>
            <person name="Klankeo P."/>
            <person name="Pinyakong O."/>
        </authorList>
    </citation>
    <scope>NUCLEOTIDE SEQUENCE [LARGE SCALE GENOMIC DNA]</scope>
    <source>
        <strain evidence="2">MO2-4</strain>
    </source>
</reference>
<gene>
    <name evidence="1" type="ORF">O0R41_06935</name>
</gene>
<protein>
    <submittedName>
        <fullName evidence="1">DUF2239 family protein</fullName>
    </submittedName>
</protein>
<organism evidence="1 2">
    <name type="scientific">Sphingobium naphthae</name>
    <dbReference type="NCBI Taxonomy" id="1886786"/>
    <lineage>
        <taxon>Bacteria</taxon>
        <taxon>Pseudomonadati</taxon>
        <taxon>Pseudomonadota</taxon>
        <taxon>Alphaproteobacteria</taxon>
        <taxon>Sphingomonadales</taxon>
        <taxon>Sphingomonadaceae</taxon>
        <taxon>Sphingobium</taxon>
    </lineage>
</organism>
<sequence>MDGTLTAFAGELWVATGDKGEIRAALQAMGDDAQNILLFDDRTGRQVDIDMEDSAPQAPRGRGRPKLGVQAREVTLLPRQWDWLAQQPGGASAVLRRLVDEARKAEAGPTSPRAAMDAAYHFTTAMAGDRPGYEEAIRALYAKDAARFTALSRHWPSGIRDHALALAAPAFA</sequence>
<proteinExistence type="predicted"/>
<dbReference type="InterPro" id="IPR018715">
    <property type="entry name" value="DUF2239"/>
</dbReference>
<dbReference type="Pfam" id="PF09998">
    <property type="entry name" value="DUF2239"/>
    <property type="match status" value="1"/>
</dbReference>
<comment type="caution">
    <text evidence="1">The sequence shown here is derived from an EMBL/GenBank/DDBJ whole genome shotgun (WGS) entry which is preliminary data.</text>
</comment>
<dbReference type="EMBL" id="JAPTHD010000002">
    <property type="protein sequence ID" value="MDV5823329.1"/>
    <property type="molecule type" value="Genomic_DNA"/>
</dbReference>
<dbReference type="RefSeq" id="WP_317516332.1">
    <property type="nucleotide sequence ID" value="NZ_JAPTHD010000002.1"/>
</dbReference>
<keyword evidence="2" id="KW-1185">Reference proteome</keyword>
<evidence type="ECO:0000313" key="1">
    <source>
        <dbReference type="EMBL" id="MDV5823329.1"/>
    </source>
</evidence>
<name>A0ABU3ZUX5_9SPHN</name>
<accession>A0ABU3ZUX5</accession>
<dbReference type="Proteomes" id="UP001185984">
    <property type="component" value="Unassembled WGS sequence"/>
</dbReference>